<dbReference type="SUPFAM" id="SSF53335">
    <property type="entry name" value="S-adenosyl-L-methionine-dependent methyltransferases"/>
    <property type="match status" value="1"/>
</dbReference>
<dbReference type="AlphaFoldDB" id="A0A1Q9F6M0"/>
<feature type="region of interest" description="Disordered" evidence="1">
    <location>
        <begin position="265"/>
        <end position="285"/>
    </location>
</feature>
<reference evidence="2 3" key="1">
    <citation type="submission" date="2016-02" db="EMBL/GenBank/DDBJ databases">
        <title>Genome analysis of coral dinoflagellate symbionts highlights evolutionary adaptations to a symbiotic lifestyle.</title>
        <authorList>
            <person name="Aranda M."/>
            <person name="Li Y."/>
            <person name="Liew Y.J."/>
            <person name="Baumgarten S."/>
            <person name="Simakov O."/>
            <person name="Wilson M."/>
            <person name="Piel J."/>
            <person name="Ashoor H."/>
            <person name="Bougouffa S."/>
            <person name="Bajic V.B."/>
            <person name="Ryu T."/>
            <person name="Ravasi T."/>
            <person name="Bayer T."/>
            <person name="Micklem G."/>
            <person name="Kim H."/>
            <person name="Bhak J."/>
            <person name="Lajeunesse T.C."/>
            <person name="Voolstra C.R."/>
        </authorList>
    </citation>
    <scope>NUCLEOTIDE SEQUENCE [LARGE SCALE GENOMIC DNA]</scope>
    <source>
        <strain evidence="2 3">CCMP2467</strain>
    </source>
</reference>
<protein>
    <submittedName>
        <fullName evidence="2">Uncharacterized protein</fullName>
    </submittedName>
</protein>
<dbReference type="InterPro" id="IPR029063">
    <property type="entry name" value="SAM-dependent_MTases_sf"/>
</dbReference>
<evidence type="ECO:0000313" key="2">
    <source>
        <dbReference type="EMBL" id="OLQ15345.1"/>
    </source>
</evidence>
<feature type="region of interest" description="Disordered" evidence="1">
    <location>
        <begin position="1194"/>
        <end position="1219"/>
    </location>
</feature>
<sequence length="1278" mass="142277">MEYWLQDRYAELEPDGERKRKSKNQLYGKETLDNHKVNSWKKFWTCWRRTFQCLAEVWWKDSIVSAARHLKCKVLGMPAEFLSAADWNNDCQKMILANYQSELCHLHYGMEEQISGSACMFHREASGGCSCAGADFGVSGTPCPPYSDQRYKRFHDGSVKSHPQDSVTAELLVRWLATLQPRAGLQENVTGWNKTDTNNQPDTTTSMSRFLESVQDATAERDQPGYHFIVVEMDHKWWVNVSRPRTVLSPGVMWISDSQSSNAAEAADAEAPAEEVVVGDSMRKQKKMRLQARRAGKTGSHILRRESRKALEEMAEDAEHVIDLSDADAQAATNLGADIGRPIALELAVQQSSLGTPVPQHLLGLVAPGSSAGLQVSLLQLASEELSAESSAQQHAGAHESQSQTRTDEFDVEDDYVAATDLHDFFAKVLDSGPRPQTALTADAESLGIPARSFNRNLIVLASATHLCSSAAWALHCRMLKSKLVEGTVKLRLVLRHRIYDETPVRVRVAPAQDDSRGLQKTDSCLAKVLQTRFKIGLLLEHVPSGQLSCHHGLFHVPLQALETTTGEDLAKAQMDLHRHLEEVEALGAHSDVRVNVATADRYSGNLRAEELLHTQMPQDIPSRFPCQIHDTSRAMTWQMAPVSETITGMISAALVLGSAGTLAKFRQILADEIEARLKIHVGDIPGGEIEDYRLAVYNLYLSLNLARSSDKRLNRRKRLVQRKILNYFLAMDVQDETHVFIIPALVPEGLRLFPRHRWYGGELSIDWCGLLQAHHGLLKPVLLRMLGPVGVTSPIVDPSLALADEPGVNEGWQALAADMLNRHGQRETMEAAQAADAVAGSSALSTDTETRLADLNTAAKAKVRAWISSADLNIFALLRTALNPVVDLLFLYLHISSDKWRHHQEWSLCQGQERSFKLTEVFFGQGFTEAKHRVEKVFHSGVPGLARAALTQANKNLLFRLLGRLICALEHNMGAIRQKSLLRLKPCQLDSLSEWFVTAFPTAKDLQSDLCRSMVHTIAACVSVDVAEIECRHAQVRKLLNAKSTTWDSMLETLSADFLVRQVAKAQFEDAEVLDRLAFYKDHPAPDEDAFCQFKQQREMRRQAAKKHARAAKAQRRAIALKKKQRKRIMTPRGGAQRAFLHRELPKASPQDWKNRGALFRRVNAAFKRLTSAEKQMYTELGQAATDSAKAGSQAFVSAAEPRPAKRPRKQIQDSSSVDVGGSELAAVQCVLPEDTDWGKICAKATDMRKHAVEDAAGIAQQHENCKSMDPAYHTRV</sequence>
<dbReference type="EMBL" id="LSRX01000004">
    <property type="protein sequence ID" value="OLQ15345.1"/>
    <property type="molecule type" value="Genomic_DNA"/>
</dbReference>
<evidence type="ECO:0000313" key="3">
    <source>
        <dbReference type="Proteomes" id="UP000186817"/>
    </source>
</evidence>
<dbReference type="Proteomes" id="UP000186817">
    <property type="component" value="Unassembled WGS sequence"/>
</dbReference>
<organism evidence="2 3">
    <name type="scientific">Symbiodinium microadriaticum</name>
    <name type="common">Dinoflagellate</name>
    <name type="synonym">Zooxanthella microadriatica</name>
    <dbReference type="NCBI Taxonomy" id="2951"/>
    <lineage>
        <taxon>Eukaryota</taxon>
        <taxon>Sar</taxon>
        <taxon>Alveolata</taxon>
        <taxon>Dinophyceae</taxon>
        <taxon>Suessiales</taxon>
        <taxon>Symbiodiniaceae</taxon>
        <taxon>Symbiodinium</taxon>
    </lineage>
</organism>
<evidence type="ECO:0000256" key="1">
    <source>
        <dbReference type="SAM" id="MobiDB-lite"/>
    </source>
</evidence>
<feature type="region of interest" description="Disordered" evidence="1">
    <location>
        <begin position="389"/>
        <end position="409"/>
    </location>
</feature>
<name>A0A1Q9F6M0_SYMMI</name>
<dbReference type="OrthoDB" id="415517at2759"/>
<dbReference type="Gene3D" id="3.40.50.150">
    <property type="entry name" value="Vaccinia Virus protein VP39"/>
    <property type="match status" value="1"/>
</dbReference>
<gene>
    <name evidence="2" type="ORF">AK812_SmicGene389</name>
</gene>
<accession>A0A1Q9F6M0</accession>
<comment type="caution">
    <text evidence="2">The sequence shown here is derived from an EMBL/GenBank/DDBJ whole genome shotgun (WGS) entry which is preliminary data.</text>
</comment>
<proteinExistence type="predicted"/>
<keyword evidence="3" id="KW-1185">Reference proteome</keyword>